<keyword evidence="2" id="KW-0732">Signal</keyword>
<dbReference type="InterPro" id="IPR045398">
    <property type="entry name" value="DUF6515"/>
</dbReference>
<protein>
    <recommendedName>
        <fullName evidence="5">Glycine zipper family protein</fullName>
    </recommendedName>
</protein>
<reference evidence="3 4" key="1">
    <citation type="submission" date="2023-08" db="EMBL/GenBank/DDBJ databases">
        <title>Complete Genome Sequence of Pseudomonas entomophila TVIN A01.</title>
        <authorList>
            <person name="Shelke T."/>
            <person name="Mahar N.S."/>
            <person name="Gupta I."/>
            <person name="Gupta V."/>
        </authorList>
    </citation>
    <scope>NUCLEOTIDE SEQUENCE [LARGE SCALE GENOMIC DNA]</scope>
    <source>
        <strain evidence="3 4">TVIN-A01</strain>
    </source>
</reference>
<sequence length="263" mass="29388">MRSRIWQLAGVGLLGMGVSLGALAQGPEDPNGGRGSPLNSRDEVRQTQPPRQGYYQDIPRRHGDDRYYGQRPGGDWAGRPDGHGNGWGPGPQYHPGHSVDRFPDRYWKVPYRGQDYFYSGGYWYRPHGGGYVVVRPPYGVRVGYLPPYAREVWLGGALFFLVADTYYQYQADSREYVVVNPPTTVPAPAPVQQPYNGYDVIAYPAYGQGPEQQEQDRYQCHRWAVSQTGFDPATATYAPPANVADNYRRSLGACLSGRGYSIN</sequence>
<organism evidence="3 4">
    <name type="scientific">Pseudomonas entomophila</name>
    <dbReference type="NCBI Taxonomy" id="312306"/>
    <lineage>
        <taxon>Bacteria</taxon>
        <taxon>Pseudomonadati</taxon>
        <taxon>Pseudomonadota</taxon>
        <taxon>Gammaproteobacteria</taxon>
        <taxon>Pseudomonadales</taxon>
        <taxon>Pseudomonadaceae</taxon>
        <taxon>Pseudomonas</taxon>
    </lineage>
</organism>
<dbReference type="GeneID" id="32807755"/>
<dbReference type="Proteomes" id="UP001183127">
    <property type="component" value="Chromosome"/>
</dbReference>
<feature type="region of interest" description="Disordered" evidence="1">
    <location>
        <begin position="24"/>
        <end position="95"/>
    </location>
</feature>
<feature type="chain" id="PRO_5046841768" description="Glycine zipper family protein" evidence="2">
    <location>
        <begin position="25"/>
        <end position="263"/>
    </location>
</feature>
<dbReference type="EMBL" id="CP132921">
    <property type="protein sequence ID" value="WMW06841.1"/>
    <property type="molecule type" value="Genomic_DNA"/>
</dbReference>
<keyword evidence="4" id="KW-1185">Reference proteome</keyword>
<feature type="signal peptide" evidence="2">
    <location>
        <begin position="1"/>
        <end position="24"/>
    </location>
</feature>
<evidence type="ECO:0000313" key="3">
    <source>
        <dbReference type="EMBL" id="WMW06841.1"/>
    </source>
</evidence>
<feature type="compositionally biased region" description="Basic and acidic residues" evidence="1">
    <location>
        <begin position="58"/>
        <end position="68"/>
    </location>
</feature>
<evidence type="ECO:0000256" key="1">
    <source>
        <dbReference type="SAM" id="MobiDB-lite"/>
    </source>
</evidence>
<evidence type="ECO:0008006" key="5">
    <source>
        <dbReference type="Google" id="ProtNLM"/>
    </source>
</evidence>
<gene>
    <name evidence="3" type="ORF">RAH46_05745</name>
</gene>
<evidence type="ECO:0000313" key="4">
    <source>
        <dbReference type="Proteomes" id="UP001183127"/>
    </source>
</evidence>
<accession>A0ABY9QUW8</accession>
<dbReference type="Pfam" id="PF20125">
    <property type="entry name" value="DUF6515"/>
    <property type="match status" value="1"/>
</dbReference>
<evidence type="ECO:0000256" key="2">
    <source>
        <dbReference type="SAM" id="SignalP"/>
    </source>
</evidence>
<name>A0ABY9QUW8_9PSED</name>
<proteinExistence type="predicted"/>
<dbReference type="RefSeq" id="WP_011535814.1">
    <property type="nucleotide sequence ID" value="NZ_CP132921.1"/>
</dbReference>